<dbReference type="SUPFAM" id="SSF53474">
    <property type="entry name" value="alpha/beta-Hydrolases"/>
    <property type="match status" value="1"/>
</dbReference>
<dbReference type="Pfam" id="PF06821">
    <property type="entry name" value="Ser_hydrolase"/>
    <property type="match status" value="1"/>
</dbReference>
<dbReference type="Gene3D" id="3.40.50.1820">
    <property type="entry name" value="alpha/beta hydrolase"/>
    <property type="match status" value="1"/>
</dbReference>
<accession>A0ABV5SNH0</accession>
<protein>
    <submittedName>
        <fullName evidence="1">RBBP9/YdeN family alpha/beta hydrolase</fullName>
    </submittedName>
</protein>
<evidence type="ECO:0000313" key="1">
    <source>
        <dbReference type="EMBL" id="MFB9641876.1"/>
    </source>
</evidence>
<organism evidence="1 2">
    <name type="scientific">Agromyces lapidis</name>
    <dbReference type="NCBI Taxonomy" id="279574"/>
    <lineage>
        <taxon>Bacteria</taxon>
        <taxon>Bacillati</taxon>
        <taxon>Actinomycetota</taxon>
        <taxon>Actinomycetes</taxon>
        <taxon>Micrococcales</taxon>
        <taxon>Microbacteriaceae</taxon>
        <taxon>Agromyces</taxon>
    </lineage>
</organism>
<evidence type="ECO:0000313" key="2">
    <source>
        <dbReference type="Proteomes" id="UP001589667"/>
    </source>
</evidence>
<dbReference type="Proteomes" id="UP001589667">
    <property type="component" value="Unassembled WGS sequence"/>
</dbReference>
<proteinExistence type="predicted"/>
<dbReference type="InterPro" id="IPR029058">
    <property type="entry name" value="AB_hydrolase_fold"/>
</dbReference>
<keyword evidence="2" id="KW-1185">Reference proteome</keyword>
<dbReference type="EMBL" id="JBHMBL010000001">
    <property type="protein sequence ID" value="MFB9641876.1"/>
    <property type="molecule type" value="Genomic_DNA"/>
</dbReference>
<comment type="caution">
    <text evidence="1">The sequence shown here is derived from an EMBL/GenBank/DDBJ whole genome shotgun (WGS) entry which is preliminary data.</text>
</comment>
<dbReference type="RefSeq" id="WP_157424644.1">
    <property type="nucleotide sequence ID" value="NZ_BAAANI010000007.1"/>
</dbReference>
<keyword evidence="1" id="KW-0378">Hydrolase</keyword>
<dbReference type="InterPro" id="IPR010662">
    <property type="entry name" value="RBBP9/YdeN"/>
</dbReference>
<sequence length="206" mass="21570">MAQVLILHGWQNRRPDGHWQRWLAEELGGRGHEVRYPQLPEPDAPVRGEWLAALDDELRGTDPEQLTVVAHSLGCLLWVAHARARAAAGLGDPVARRVLLAAPPSDAVVTAIPEIAPFATSGDVSDERGAISASAVAAALTAASGEPPVVVAGDVDPYSPVEAEGLAARFDLERVVVEGGGHLTIDDGFGPFPLLLELVVGVGAAR</sequence>
<gene>
    <name evidence="1" type="ORF">ACFFQV_06175</name>
</gene>
<reference evidence="1 2" key="1">
    <citation type="submission" date="2024-09" db="EMBL/GenBank/DDBJ databases">
        <authorList>
            <person name="Sun Q."/>
            <person name="Mori K."/>
        </authorList>
    </citation>
    <scope>NUCLEOTIDE SEQUENCE [LARGE SCALE GENOMIC DNA]</scope>
    <source>
        <strain evidence="1 2">JCM 14321</strain>
    </source>
</reference>
<dbReference type="GO" id="GO:0016787">
    <property type="term" value="F:hydrolase activity"/>
    <property type="evidence" value="ECO:0007669"/>
    <property type="project" value="UniProtKB-KW"/>
</dbReference>
<name>A0ABV5SNH0_9MICO</name>